<dbReference type="Gene3D" id="2.60.40.150">
    <property type="entry name" value="C2 domain"/>
    <property type="match status" value="2"/>
</dbReference>
<dbReference type="CDD" id="cd00030">
    <property type="entry name" value="C2"/>
    <property type="match status" value="2"/>
</dbReference>
<dbReference type="AlphaFoldDB" id="A0A9R1WWF1"/>
<dbReference type="InterPro" id="IPR000008">
    <property type="entry name" value="C2_dom"/>
</dbReference>
<keyword evidence="3" id="KW-1185">Reference proteome</keyword>
<protein>
    <recommendedName>
        <fullName evidence="1">C2 domain-containing protein</fullName>
    </recommendedName>
</protein>
<gene>
    <name evidence="2" type="ORF">LSAT_V11C800413750</name>
</gene>
<evidence type="ECO:0000313" key="3">
    <source>
        <dbReference type="Proteomes" id="UP000235145"/>
    </source>
</evidence>
<feature type="domain" description="C2" evidence="1">
    <location>
        <begin position="150"/>
        <end position="269"/>
    </location>
</feature>
<dbReference type="Pfam" id="PF00168">
    <property type="entry name" value="C2"/>
    <property type="match status" value="2"/>
</dbReference>
<dbReference type="PRINTS" id="PR00360">
    <property type="entry name" value="C2DOMAIN"/>
</dbReference>
<dbReference type="OrthoDB" id="67700at2759"/>
<evidence type="ECO:0000313" key="2">
    <source>
        <dbReference type="EMBL" id="KAJ0190161.1"/>
    </source>
</evidence>
<dbReference type="GO" id="GO:0008289">
    <property type="term" value="F:lipid binding"/>
    <property type="evidence" value="ECO:0007669"/>
    <property type="project" value="InterPro"/>
</dbReference>
<feature type="domain" description="C2" evidence="1">
    <location>
        <begin position="1"/>
        <end position="104"/>
    </location>
</feature>
<dbReference type="SUPFAM" id="SSF49562">
    <property type="entry name" value="C2 domain (Calcium/lipid-binding domain, CaLB)"/>
    <property type="match status" value="2"/>
</dbReference>
<name>A0A9R1WWF1_LACSA</name>
<dbReference type="GO" id="GO:0005783">
    <property type="term" value="C:endoplasmic reticulum"/>
    <property type="evidence" value="ECO:0000318"/>
    <property type="project" value="GO_Central"/>
</dbReference>
<accession>A0A9R1WWF1</accession>
<reference evidence="2 3" key="1">
    <citation type="journal article" date="2017" name="Nat. Commun.">
        <title>Genome assembly with in vitro proximity ligation data and whole-genome triplication in lettuce.</title>
        <authorList>
            <person name="Reyes-Chin-Wo S."/>
            <person name="Wang Z."/>
            <person name="Yang X."/>
            <person name="Kozik A."/>
            <person name="Arikit S."/>
            <person name="Song C."/>
            <person name="Xia L."/>
            <person name="Froenicke L."/>
            <person name="Lavelle D.O."/>
            <person name="Truco M.J."/>
            <person name="Xia R."/>
            <person name="Zhu S."/>
            <person name="Xu C."/>
            <person name="Xu H."/>
            <person name="Xu X."/>
            <person name="Cox K."/>
            <person name="Korf I."/>
            <person name="Meyers B.C."/>
            <person name="Michelmore R.W."/>
        </authorList>
    </citation>
    <scope>NUCLEOTIDE SEQUENCE [LARGE SCALE GENOMIC DNA]</scope>
    <source>
        <strain evidence="3">cv. Salinas</strain>
        <tissue evidence="2">Seedlings</tissue>
    </source>
</reference>
<dbReference type="Proteomes" id="UP000235145">
    <property type="component" value="Unassembled WGS sequence"/>
</dbReference>
<dbReference type="PROSITE" id="PS50004">
    <property type="entry name" value="C2"/>
    <property type="match status" value="2"/>
</dbReference>
<dbReference type="InterPro" id="IPR035892">
    <property type="entry name" value="C2_domain_sf"/>
</dbReference>
<dbReference type="PANTHER" id="PTHR10774">
    <property type="entry name" value="EXTENDED SYNAPTOTAGMIN-RELATED"/>
    <property type="match status" value="1"/>
</dbReference>
<dbReference type="FunFam" id="2.60.40.150:FF:000100">
    <property type="entry name" value="Extended synaptotagmin-2"/>
    <property type="match status" value="1"/>
</dbReference>
<dbReference type="SMART" id="SM00239">
    <property type="entry name" value="C2"/>
    <property type="match status" value="2"/>
</dbReference>
<organism evidence="2 3">
    <name type="scientific">Lactuca sativa</name>
    <name type="common">Garden lettuce</name>
    <dbReference type="NCBI Taxonomy" id="4236"/>
    <lineage>
        <taxon>Eukaryota</taxon>
        <taxon>Viridiplantae</taxon>
        <taxon>Streptophyta</taxon>
        <taxon>Embryophyta</taxon>
        <taxon>Tracheophyta</taxon>
        <taxon>Spermatophyta</taxon>
        <taxon>Magnoliopsida</taxon>
        <taxon>eudicotyledons</taxon>
        <taxon>Gunneridae</taxon>
        <taxon>Pentapetalae</taxon>
        <taxon>asterids</taxon>
        <taxon>campanulids</taxon>
        <taxon>Asterales</taxon>
        <taxon>Asteraceae</taxon>
        <taxon>Cichorioideae</taxon>
        <taxon>Cichorieae</taxon>
        <taxon>Lactucinae</taxon>
        <taxon>Lactuca</taxon>
    </lineage>
</organism>
<dbReference type="EMBL" id="NBSK02000008">
    <property type="protein sequence ID" value="KAJ0190161.1"/>
    <property type="molecule type" value="Genomic_DNA"/>
</dbReference>
<evidence type="ECO:0000259" key="1">
    <source>
        <dbReference type="PROSITE" id="PS50004"/>
    </source>
</evidence>
<proteinExistence type="predicted"/>
<comment type="caution">
    <text evidence="2">The sequence shown here is derived from an EMBL/GenBank/DDBJ whole genome shotgun (WGS) entry which is preliminary data.</text>
</comment>
<dbReference type="PANTHER" id="PTHR10774:SF206">
    <property type="entry name" value="C2 DOMAIN, SYNAPTOTAGMIN-LIKE MITOCHONDRIAL-LIPID-BINDING DOMAIN, C2 DOMAIN SUPERFAMILY"/>
    <property type="match status" value="1"/>
</dbReference>
<sequence length="290" mass="32779">MGTLEVKLIQAQGLTNKDLIGKSDPFAKLYTRNLHSMMQTSKVIDNHLNPIWNEHFEFVVEDTSTQHLTIEVHDEDKLQTSELIGCAQVKLSELEPGNVKDVWLKLVKNLESYRDNEDQGKVHLELLYCPDGVINPFSSNFSMTFLEKVPKDTSGVENGDEKRMIITKGVLCVTVISAEDLPSADLMGKADPFVVLTMKKTGTKNKTRVINEDLNPIWNESFEFVVEEGLHDLLIAEVWDHDTFGKDYMGRCILTLTRVILEGEYEDSIQVEGAKSGKLNLNLKWLAQPN</sequence>
<dbReference type="InterPro" id="IPR045050">
    <property type="entry name" value="Synaptotagmin_plant"/>
</dbReference>